<evidence type="ECO:0000256" key="6">
    <source>
        <dbReference type="ARBA" id="ARBA00013376"/>
    </source>
</evidence>
<dbReference type="FunFam" id="3.30.360.10:FF:000005">
    <property type="entry name" value="Homoserine dehydrogenase"/>
    <property type="match status" value="1"/>
</dbReference>
<protein>
    <recommendedName>
        <fullName evidence="6 18">Homoserine dehydrogenase</fullName>
        <ecNumber evidence="5 18">1.1.1.3</ecNumber>
    </recommendedName>
</protein>
<reference evidence="21 22" key="1">
    <citation type="submission" date="2018-10" db="EMBL/GenBank/DDBJ databases">
        <title>Phylogenomics of Brevibacillus.</title>
        <authorList>
            <person name="Dunlap C."/>
        </authorList>
    </citation>
    <scope>NUCLEOTIDE SEQUENCE [LARGE SCALE GENOMIC DNA]</scope>
    <source>
        <strain evidence="21 22">JCM 15716</strain>
    </source>
</reference>
<evidence type="ECO:0000256" key="10">
    <source>
        <dbReference type="ARBA" id="ARBA00022857"/>
    </source>
</evidence>
<keyword evidence="22" id="KW-1185">Reference proteome</keyword>
<evidence type="ECO:0000256" key="19">
    <source>
        <dbReference type="RuleBase" id="RU004171"/>
    </source>
</evidence>
<dbReference type="PIRSF" id="PIRSF000098">
    <property type="entry name" value="Homoser_dehydrog"/>
    <property type="match status" value="1"/>
</dbReference>
<sequence>MAEKVVKVGLLGFGTVGTGVVRIVQGHQDDLVKQTGLGIEVHKILVKDKEKSRSINGLDNKITSDPYDIINDPDVDVIVEVIGGIHPTKEYILDALEQGKHIVTANKDLMALHGAEILAKAEEKGCDVFYEASVAGGIPILRALVEGFSSDRITKMMGIVNGTTNYIMTKMSQEGADYADVLKEAQALGYAEADPTSDVEGFDAARKMAILTTLGFRVPLKLDEVDVKGISSVSKEDIAYGKKLGYVIKLLGLARRDEDEVEVSVQPTMVHKDHPLASVNGVFNAVYVHGEAVGETMFYGPGAGELPTATAVVSDLVTIVKNMKLGVNGRGMVAPYKEKKLKDDSKKLSKYFLRLIVADKRGVLAQITQLLANKNISLDQVLQQPYNGGQQAEIIMVTHVAAKSDMNDVLLFLKDMDFITEIKSCYRVEGGE</sequence>
<dbReference type="UniPathway" id="UPA00051">
    <property type="reaction ID" value="UER00465"/>
</dbReference>
<keyword evidence="8 18" id="KW-0791">Threonine biosynthesis</keyword>
<feature type="binding site" evidence="17">
    <location>
        <position position="192"/>
    </location>
    <ligand>
        <name>L-homoserine</name>
        <dbReference type="ChEBI" id="CHEBI:57476"/>
    </ligand>
</feature>
<dbReference type="NCBIfam" id="NF004976">
    <property type="entry name" value="PRK06349.1"/>
    <property type="match status" value="1"/>
</dbReference>
<dbReference type="InterPro" id="IPR045865">
    <property type="entry name" value="ACT-like_dom_sf"/>
</dbReference>
<keyword evidence="11 18" id="KW-0560">Oxidoreductase</keyword>
<dbReference type="UniPathway" id="UPA00050">
    <property type="reaction ID" value="UER00063"/>
</dbReference>
<evidence type="ECO:0000256" key="13">
    <source>
        <dbReference type="ARBA" id="ARBA00023053"/>
    </source>
</evidence>
<comment type="similarity">
    <text evidence="4 19">Belongs to the homoserine dehydrogenase family.</text>
</comment>
<dbReference type="EC" id="1.1.1.3" evidence="5 18"/>
<dbReference type="Gene3D" id="3.30.70.260">
    <property type="match status" value="1"/>
</dbReference>
<comment type="catalytic activity">
    <reaction evidence="15">
        <text>L-homoserine + NADP(+) = L-aspartate 4-semialdehyde + NADPH + H(+)</text>
        <dbReference type="Rhea" id="RHEA:15761"/>
        <dbReference type="ChEBI" id="CHEBI:15378"/>
        <dbReference type="ChEBI" id="CHEBI:57476"/>
        <dbReference type="ChEBI" id="CHEBI:57783"/>
        <dbReference type="ChEBI" id="CHEBI:58349"/>
        <dbReference type="ChEBI" id="CHEBI:537519"/>
        <dbReference type="EC" id="1.1.1.3"/>
    </reaction>
    <physiologicalReaction direction="right-to-left" evidence="15">
        <dbReference type="Rhea" id="RHEA:15763"/>
    </physiologicalReaction>
</comment>
<evidence type="ECO:0000313" key="21">
    <source>
        <dbReference type="EMBL" id="RNB90589.1"/>
    </source>
</evidence>
<evidence type="ECO:0000256" key="18">
    <source>
        <dbReference type="RuleBase" id="RU000579"/>
    </source>
</evidence>
<feature type="binding site" evidence="17">
    <location>
        <begin position="11"/>
        <end position="18"/>
    </location>
    <ligand>
        <name>NADP(+)</name>
        <dbReference type="ChEBI" id="CHEBI:58349"/>
    </ligand>
</feature>
<dbReference type="OrthoDB" id="9808167at2"/>
<dbReference type="SUPFAM" id="SSF55021">
    <property type="entry name" value="ACT-like"/>
    <property type="match status" value="1"/>
</dbReference>
<comment type="cofactor">
    <cofactor evidence="1">
        <name>a metal cation</name>
        <dbReference type="ChEBI" id="CHEBI:25213"/>
    </cofactor>
</comment>
<dbReference type="Gene3D" id="3.40.50.720">
    <property type="entry name" value="NAD(P)-binding Rossmann-like Domain"/>
    <property type="match status" value="1"/>
</dbReference>
<keyword evidence="9" id="KW-0479">Metal-binding</keyword>
<feature type="binding site" evidence="17">
    <location>
        <position position="107"/>
    </location>
    <ligand>
        <name>NADPH</name>
        <dbReference type="ChEBI" id="CHEBI:57783"/>
    </ligand>
</feature>
<dbReference type="SUPFAM" id="SSF51735">
    <property type="entry name" value="NAD(P)-binding Rossmann-fold domains"/>
    <property type="match status" value="1"/>
</dbReference>
<organism evidence="21 22">
    <name type="scientific">Brevibacillus fluminis</name>
    <dbReference type="NCBI Taxonomy" id="511487"/>
    <lineage>
        <taxon>Bacteria</taxon>
        <taxon>Bacillati</taxon>
        <taxon>Bacillota</taxon>
        <taxon>Bacilli</taxon>
        <taxon>Bacillales</taxon>
        <taxon>Paenibacillaceae</taxon>
        <taxon>Brevibacillus</taxon>
    </lineage>
</organism>
<comment type="pathway">
    <text evidence="3 18">Amino-acid biosynthesis; L-methionine biosynthesis via de novo pathway; L-homoserine from L-aspartate: step 3/3.</text>
</comment>
<dbReference type="RefSeq" id="WP_122917515.1">
    <property type="nucleotide sequence ID" value="NZ_RHHQ01000007.1"/>
</dbReference>
<dbReference type="GO" id="GO:0046872">
    <property type="term" value="F:metal ion binding"/>
    <property type="evidence" value="ECO:0007669"/>
    <property type="project" value="UniProtKB-KW"/>
</dbReference>
<dbReference type="PROSITE" id="PS01042">
    <property type="entry name" value="HOMOSER_DHGENASE"/>
    <property type="match status" value="1"/>
</dbReference>
<dbReference type="Pfam" id="PF03447">
    <property type="entry name" value="NAD_binding_3"/>
    <property type="match status" value="1"/>
</dbReference>
<dbReference type="AlphaFoldDB" id="A0A3M8DSW9"/>
<evidence type="ECO:0000256" key="7">
    <source>
        <dbReference type="ARBA" id="ARBA00022605"/>
    </source>
</evidence>
<dbReference type="InterPro" id="IPR036291">
    <property type="entry name" value="NAD(P)-bd_dom_sf"/>
</dbReference>
<evidence type="ECO:0000256" key="12">
    <source>
        <dbReference type="ARBA" id="ARBA00023027"/>
    </source>
</evidence>
<keyword evidence="12" id="KW-0520">NAD</keyword>
<dbReference type="Pfam" id="PF00742">
    <property type="entry name" value="Homoserine_dh"/>
    <property type="match status" value="1"/>
</dbReference>
<evidence type="ECO:0000313" key="22">
    <source>
        <dbReference type="Proteomes" id="UP000271031"/>
    </source>
</evidence>
<dbReference type="CDD" id="cd04881">
    <property type="entry name" value="ACT_HSDH-Hom"/>
    <property type="match status" value="1"/>
</dbReference>
<feature type="active site" description="Proton donor" evidence="16">
    <location>
        <position position="207"/>
    </location>
</feature>
<dbReference type="InterPro" id="IPR002912">
    <property type="entry name" value="ACT_dom"/>
</dbReference>
<evidence type="ECO:0000256" key="1">
    <source>
        <dbReference type="ARBA" id="ARBA00001920"/>
    </source>
</evidence>
<dbReference type="PANTHER" id="PTHR43331">
    <property type="entry name" value="HOMOSERINE DEHYDROGENASE"/>
    <property type="match status" value="1"/>
</dbReference>
<dbReference type="InterPro" id="IPR001342">
    <property type="entry name" value="HDH_cat"/>
</dbReference>
<keyword evidence="13" id="KW-0915">Sodium</keyword>
<dbReference type="InterPro" id="IPR019811">
    <property type="entry name" value="HDH_CS"/>
</dbReference>
<dbReference type="Gene3D" id="3.30.360.10">
    <property type="entry name" value="Dihydrodipicolinate Reductase, domain 2"/>
    <property type="match status" value="1"/>
</dbReference>
<dbReference type="EMBL" id="RHHQ01000007">
    <property type="protein sequence ID" value="RNB90589.1"/>
    <property type="molecule type" value="Genomic_DNA"/>
</dbReference>
<dbReference type="SUPFAM" id="SSF55347">
    <property type="entry name" value="Glyceraldehyde-3-phosphate dehydrogenase-like, C-terminal domain"/>
    <property type="match status" value="1"/>
</dbReference>
<evidence type="ECO:0000256" key="14">
    <source>
        <dbReference type="ARBA" id="ARBA00023167"/>
    </source>
</evidence>
<evidence type="ECO:0000256" key="9">
    <source>
        <dbReference type="ARBA" id="ARBA00022723"/>
    </source>
</evidence>
<evidence type="ECO:0000256" key="8">
    <source>
        <dbReference type="ARBA" id="ARBA00022697"/>
    </source>
</evidence>
<dbReference type="Pfam" id="PF01842">
    <property type="entry name" value="ACT"/>
    <property type="match status" value="1"/>
</dbReference>
<evidence type="ECO:0000256" key="11">
    <source>
        <dbReference type="ARBA" id="ARBA00023002"/>
    </source>
</evidence>
<accession>A0A3M8DSW9</accession>
<evidence type="ECO:0000256" key="3">
    <source>
        <dbReference type="ARBA" id="ARBA00005062"/>
    </source>
</evidence>
<dbReference type="Proteomes" id="UP000271031">
    <property type="component" value="Unassembled WGS sequence"/>
</dbReference>
<dbReference type="GO" id="GO:0004412">
    <property type="term" value="F:homoserine dehydrogenase activity"/>
    <property type="evidence" value="ECO:0007669"/>
    <property type="project" value="UniProtKB-EC"/>
</dbReference>
<gene>
    <name evidence="21" type="ORF">EDM56_08790</name>
</gene>
<comment type="caution">
    <text evidence="21">The sequence shown here is derived from an EMBL/GenBank/DDBJ whole genome shotgun (WGS) entry which is preliminary data.</text>
</comment>
<dbReference type="InterPro" id="IPR005106">
    <property type="entry name" value="Asp/hSer_DH_NAD-bd"/>
</dbReference>
<dbReference type="GO" id="GO:0009088">
    <property type="term" value="P:threonine biosynthetic process"/>
    <property type="evidence" value="ECO:0007669"/>
    <property type="project" value="UniProtKB-UniPathway"/>
</dbReference>
<name>A0A3M8DSW9_9BACL</name>
<dbReference type="GO" id="GO:0050661">
    <property type="term" value="F:NADP binding"/>
    <property type="evidence" value="ECO:0007669"/>
    <property type="project" value="InterPro"/>
</dbReference>
<dbReference type="PANTHER" id="PTHR43331:SF1">
    <property type="entry name" value="HOMOSERINE DEHYDROGENASE"/>
    <property type="match status" value="1"/>
</dbReference>
<dbReference type="FunFam" id="3.40.50.720:FF:000062">
    <property type="entry name" value="Homoserine dehydrogenase"/>
    <property type="match status" value="1"/>
</dbReference>
<evidence type="ECO:0000256" key="15">
    <source>
        <dbReference type="ARBA" id="ARBA00048841"/>
    </source>
</evidence>
<comment type="pathway">
    <text evidence="2 18">Amino-acid biosynthesis; L-threonine biosynthesis; L-threonine from L-aspartate: step 3/5.</text>
</comment>
<dbReference type="GO" id="GO:0009086">
    <property type="term" value="P:methionine biosynthetic process"/>
    <property type="evidence" value="ECO:0007669"/>
    <property type="project" value="UniProtKB-KW"/>
</dbReference>
<evidence type="ECO:0000259" key="20">
    <source>
        <dbReference type="PROSITE" id="PS51671"/>
    </source>
</evidence>
<evidence type="ECO:0000256" key="5">
    <source>
        <dbReference type="ARBA" id="ARBA00013213"/>
    </source>
</evidence>
<dbReference type="PROSITE" id="PS51671">
    <property type="entry name" value="ACT"/>
    <property type="match status" value="1"/>
</dbReference>
<keyword evidence="7 18" id="KW-0028">Amino-acid biosynthesis</keyword>
<evidence type="ECO:0000256" key="2">
    <source>
        <dbReference type="ARBA" id="ARBA00005056"/>
    </source>
</evidence>
<feature type="domain" description="ACT" evidence="20">
    <location>
        <begin position="352"/>
        <end position="427"/>
    </location>
</feature>
<keyword evidence="14 18" id="KW-0486">Methionine biosynthesis</keyword>
<proteinExistence type="inferred from homology"/>
<evidence type="ECO:0000256" key="4">
    <source>
        <dbReference type="ARBA" id="ARBA00006753"/>
    </source>
</evidence>
<keyword evidence="10 17" id="KW-0521">NADP</keyword>
<evidence type="ECO:0000256" key="16">
    <source>
        <dbReference type="PIRSR" id="PIRSR000098-1"/>
    </source>
</evidence>
<dbReference type="InterPro" id="IPR016204">
    <property type="entry name" value="HDH"/>
</dbReference>
<evidence type="ECO:0000256" key="17">
    <source>
        <dbReference type="PIRSR" id="PIRSR000098-2"/>
    </source>
</evidence>